<sequence>MTTPKVLMVGWELPPYNSGGLGEACYGLAKALSEKGIEIVFVLPQKVDLDIDFMKLEFADIKMDKKKLENFYAASSIFGKSFRKLSELPGNYIKAAIVYAERIGDIVEKYNPDIIHAHDWLTYPAGIVAKELSGRPMIAHVHSTELDRTGGNNPNKEVYEIEKEGLIVADRVLPVGGFMKKIITERYGINPEKIKVIYNGINSRNVRMLPPALTSFKNMGYKIVLFLGRITLQKGPEYFVRAASIVLKHKPKTLFVVTGSGDMQEYMMNETARLGLTDNFIYTGFLRGQERDMVFQAADLYVMPSVSEPFGITALEAAANNTPALISKQSGVSEIFQHSLKVDFWDIDEMASKIIACLKYKALGVDLRRESKKEVANLTWSKSADKVLEVYRELV</sequence>
<dbReference type="PANTHER" id="PTHR45947:SF3">
    <property type="entry name" value="SULFOQUINOVOSYL TRANSFERASE SQD2"/>
    <property type="match status" value="1"/>
</dbReference>
<comment type="caution">
    <text evidence="3">The sequence shown here is derived from an EMBL/GenBank/DDBJ whole genome shotgun (WGS) entry which is preliminary data.</text>
</comment>
<protein>
    <recommendedName>
        <fullName evidence="5">4-alpha-glucanotransferase</fullName>
    </recommendedName>
</protein>
<dbReference type="Pfam" id="PF00534">
    <property type="entry name" value="Glycos_transf_1"/>
    <property type="match status" value="1"/>
</dbReference>
<evidence type="ECO:0000313" key="3">
    <source>
        <dbReference type="EMBL" id="OGM19732.1"/>
    </source>
</evidence>
<reference evidence="3 4" key="1">
    <citation type="journal article" date="2016" name="Nat. Commun.">
        <title>Thousands of microbial genomes shed light on interconnected biogeochemical processes in an aquifer system.</title>
        <authorList>
            <person name="Anantharaman K."/>
            <person name="Brown C.T."/>
            <person name="Hug L.A."/>
            <person name="Sharon I."/>
            <person name="Castelle C.J."/>
            <person name="Probst A.J."/>
            <person name="Thomas B.C."/>
            <person name="Singh A."/>
            <person name="Wilkins M.J."/>
            <person name="Karaoz U."/>
            <person name="Brodie E.L."/>
            <person name="Williams K.H."/>
            <person name="Hubbard S.S."/>
            <person name="Banfield J.F."/>
        </authorList>
    </citation>
    <scope>NUCLEOTIDE SEQUENCE [LARGE SCALE GENOMIC DNA]</scope>
</reference>
<feature type="domain" description="Glycosyltransferase subfamily 4-like N-terminal" evidence="2">
    <location>
        <begin position="19"/>
        <end position="202"/>
    </location>
</feature>
<accession>A0A1F7XXI2</accession>
<dbReference type="Proteomes" id="UP000178446">
    <property type="component" value="Unassembled WGS sequence"/>
</dbReference>
<proteinExistence type="predicted"/>
<dbReference type="Pfam" id="PF13439">
    <property type="entry name" value="Glyco_transf_4"/>
    <property type="match status" value="1"/>
</dbReference>
<organism evidence="3 4">
    <name type="scientific">Candidatus Woesebacteria bacterium RIFCSPHIGHO2_01_FULL_37_10</name>
    <dbReference type="NCBI Taxonomy" id="1802489"/>
    <lineage>
        <taxon>Bacteria</taxon>
        <taxon>Candidatus Woeseibacteriota</taxon>
    </lineage>
</organism>
<name>A0A1F7XXI2_9BACT</name>
<evidence type="ECO:0008006" key="5">
    <source>
        <dbReference type="Google" id="ProtNLM"/>
    </source>
</evidence>
<feature type="domain" description="Glycosyl transferase family 1" evidence="1">
    <location>
        <begin position="217"/>
        <end position="372"/>
    </location>
</feature>
<dbReference type="InterPro" id="IPR001296">
    <property type="entry name" value="Glyco_trans_1"/>
</dbReference>
<dbReference type="EMBL" id="MGGB01000001">
    <property type="protein sequence ID" value="OGM19732.1"/>
    <property type="molecule type" value="Genomic_DNA"/>
</dbReference>
<evidence type="ECO:0000259" key="2">
    <source>
        <dbReference type="Pfam" id="PF13439"/>
    </source>
</evidence>
<evidence type="ECO:0000259" key="1">
    <source>
        <dbReference type="Pfam" id="PF00534"/>
    </source>
</evidence>
<dbReference type="CDD" id="cd03801">
    <property type="entry name" value="GT4_PimA-like"/>
    <property type="match status" value="1"/>
</dbReference>
<gene>
    <name evidence="3" type="ORF">A2685_02690</name>
</gene>
<dbReference type="PANTHER" id="PTHR45947">
    <property type="entry name" value="SULFOQUINOVOSYL TRANSFERASE SQD2"/>
    <property type="match status" value="1"/>
</dbReference>
<dbReference type="SUPFAM" id="SSF53756">
    <property type="entry name" value="UDP-Glycosyltransferase/glycogen phosphorylase"/>
    <property type="match status" value="1"/>
</dbReference>
<dbReference type="InterPro" id="IPR050194">
    <property type="entry name" value="Glycosyltransferase_grp1"/>
</dbReference>
<dbReference type="InterPro" id="IPR028098">
    <property type="entry name" value="Glyco_trans_4-like_N"/>
</dbReference>
<dbReference type="Gene3D" id="3.40.50.2000">
    <property type="entry name" value="Glycogen Phosphorylase B"/>
    <property type="match status" value="2"/>
</dbReference>
<evidence type="ECO:0000313" key="4">
    <source>
        <dbReference type="Proteomes" id="UP000178446"/>
    </source>
</evidence>
<dbReference type="AlphaFoldDB" id="A0A1F7XXI2"/>
<dbReference type="GO" id="GO:0016757">
    <property type="term" value="F:glycosyltransferase activity"/>
    <property type="evidence" value="ECO:0007669"/>
    <property type="project" value="InterPro"/>
</dbReference>